<name>A0A1H5ISH9_9ACTN</name>
<dbReference type="SUPFAM" id="SSF141000">
    <property type="entry name" value="Glu-tRNAGln amidotransferase C subunit"/>
    <property type="match status" value="1"/>
</dbReference>
<evidence type="ECO:0000313" key="2">
    <source>
        <dbReference type="EMBL" id="SEE42811.1"/>
    </source>
</evidence>
<dbReference type="GO" id="GO:0050567">
    <property type="term" value="F:glutaminyl-tRNA synthase (glutamine-hydrolyzing) activity"/>
    <property type="evidence" value="ECO:0007669"/>
    <property type="project" value="UniProtKB-UniRule"/>
</dbReference>
<proteinExistence type="inferred from homology"/>
<keyword evidence="3" id="KW-1185">Reference proteome</keyword>
<dbReference type="Gene3D" id="1.10.20.60">
    <property type="entry name" value="Glu-tRNAGln amidotransferase C subunit, N-terminal domain"/>
    <property type="match status" value="1"/>
</dbReference>
<keyword evidence="2" id="KW-0808">Transferase</keyword>
<dbReference type="NCBIfam" id="TIGR00135">
    <property type="entry name" value="gatC"/>
    <property type="match status" value="1"/>
</dbReference>
<comment type="similarity">
    <text evidence="1">Belongs to the GatC family.</text>
</comment>
<protein>
    <recommendedName>
        <fullName evidence="1">Aspartyl/glutamyl-tRNA(Asn/Gln) amidotransferase subunit C</fullName>
        <shortName evidence="1">Asp/Glu-ADT subunit C</shortName>
        <ecNumber evidence="1">6.3.5.-</ecNumber>
    </recommendedName>
</protein>
<dbReference type="AlphaFoldDB" id="A0A1H5ISH9"/>
<dbReference type="PANTHER" id="PTHR15004:SF0">
    <property type="entry name" value="GLUTAMYL-TRNA(GLN) AMIDOTRANSFERASE SUBUNIT C, MITOCHONDRIAL"/>
    <property type="match status" value="1"/>
</dbReference>
<dbReference type="PANTHER" id="PTHR15004">
    <property type="entry name" value="GLUTAMYL-TRNA(GLN) AMIDOTRANSFERASE SUBUNIT C, MITOCHONDRIAL"/>
    <property type="match status" value="1"/>
</dbReference>
<keyword evidence="1" id="KW-0547">Nucleotide-binding</keyword>
<comment type="function">
    <text evidence="1">Allows the formation of correctly charged Asn-tRNA(Asn) or Gln-tRNA(Gln) through the transamidation of misacylated Asp-tRNA(Asn) or Glu-tRNA(Gln) in organisms which lack either or both of asparaginyl-tRNA or glutaminyl-tRNA synthetases. The reaction takes place in the presence of glutamine and ATP through an activated phospho-Asp-tRNA(Asn) or phospho-Glu-tRNA(Gln).</text>
</comment>
<dbReference type="EC" id="6.3.5.-" evidence="1"/>
<comment type="catalytic activity">
    <reaction evidence="1">
        <text>L-aspartyl-tRNA(Asn) + L-glutamine + ATP + H2O = L-asparaginyl-tRNA(Asn) + L-glutamate + ADP + phosphate + 2 H(+)</text>
        <dbReference type="Rhea" id="RHEA:14513"/>
        <dbReference type="Rhea" id="RHEA-COMP:9674"/>
        <dbReference type="Rhea" id="RHEA-COMP:9677"/>
        <dbReference type="ChEBI" id="CHEBI:15377"/>
        <dbReference type="ChEBI" id="CHEBI:15378"/>
        <dbReference type="ChEBI" id="CHEBI:29985"/>
        <dbReference type="ChEBI" id="CHEBI:30616"/>
        <dbReference type="ChEBI" id="CHEBI:43474"/>
        <dbReference type="ChEBI" id="CHEBI:58359"/>
        <dbReference type="ChEBI" id="CHEBI:78515"/>
        <dbReference type="ChEBI" id="CHEBI:78516"/>
        <dbReference type="ChEBI" id="CHEBI:456216"/>
    </reaction>
</comment>
<dbReference type="GO" id="GO:0050566">
    <property type="term" value="F:asparaginyl-tRNA synthase (glutamine-hydrolyzing) activity"/>
    <property type="evidence" value="ECO:0007669"/>
    <property type="project" value="RHEA"/>
</dbReference>
<reference evidence="3" key="1">
    <citation type="submission" date="2016-10" db="EMBL/GenBank/DDBJ databases">
        <authorList>
            <person name="Varghese N."/>
            <person name="Submissions S."/>
        </authorList>
    </citation>
    <scope>NUCLEOTIDE SEQUENCE [LARGE SCALE GENOMIC DNA]</scope>
    <source>
        <strain evidence="3">DSM 45237</strain>
    </source>
</reference>
<dbReference type="Proteomes" id="UP000181980">
    <property type="component" value="Unassembled WGS sequence"/>
</dbReference>
<keyword evidence="1" id="KW-0067">ATP-binding</keyword>
<dbReference type="GO" id="GO:0005524">
    <property type="term" value="F:ATP binding"/>
    <property type="evidence" value="ECO:0007669"/>
    <property type="project" value="UniProtKB-KW"/>
</dbReference>
<dbReference type="Pfam" id="PF02686">
    <property type="entry name" value="GatC"/>
    <property type="match status" value="1"/>
</dbReference>
<accession>A0A1H5ISH9</accession>
<comment type="catalytic activity">
    <reaction evidence="1">
        <text>L-glutamyl-tRNA(Gln) + L-glutamine + ATP + H2O = L-glutaminyl-tRNA(Gln) + L-glutamate + ADP + phosphate + H(+)</text>
        <dbReference type="Rhea" id="RHEA:17521"/>
        <dbReference type="Rhea" id="RHEA-COMP:9681"/>
        <dbReference type="Rhea" id="RHEA-COMP:9684"/>
        <dbReference type="ChEBI" id="CHEBI:15377"/>
        <dbReference type="ChEBI" id="CHEBI:15378"/>
        <dbReference type="ChEBI" id="CHEBI:29985"/>
        <dbReference type="ChEBI" id="CHEBI:30616"/>
        <dbReference type="ChEBI" id="CHEBI:43474"/>
        <dbReference type="ChEBI" id="CHEBI:58359"/>
        <dbReference type="ChEBI" id="CHEBI:78520"/>
        <dbReference type="ChEBI" id="CHEBI:78521"/>
        <dbReference type="ChEBI" id="CHEBI:456216"/>
    </reaction>
</comment>
<dbReference type="EMBL" id="FNUC01000003">
    <property type="protein sequence ID" value="SEE42811.1"/>
    <property type="molecule type" value="Genomic_DNA"/>
</dbReference>
<dbReference type="InterPro" id="IPR003837">
    <property type="entry name" value="GatC"/>
</dbReference>
<evidence type="ECO:0000256" key="1">
    <source>
        <dbReference type="HAMAP-Rule" id="MF_00122"/>
    </source>
</evidence>
<dbReference type="GO" id="GO:0006450">
    <property type="term" value="P:regulation of translational fidelity"/>
    <property type="evidence" value="ECO:0007669"/>
    <property type="project" value="InterPro"/>
</dbReference>
<sequence length="125" mass="13357">MQPRTWQARARPVAIGSDPFPTMESAMPSISREEVAHLAHLARLDLAPDELDHLAGQLDQILGAVAQVTEVAADDIPPTSHALPLTNVFRADEPRPCLPAEAVLAAAPAAEDGRFRVPQILGEEA</sequence>
<keyword evidence="1" id="KW-0436">Ligase</keyword>
<dbReference type="GO" id="GO:0016740">
    <property type="term" value="F:transferase activity"/>
    <property type="evidence" value="ECO:0007669"/>
    <property type="project" value="UniProtKB-KW"/>
</dbReference>
<gene>
    <name evidence="1" type="primary">gatC</name>
    <name evidence="2" type="ORF">SAMN04488561_1290</name>
</gene>
<dbReference type="InterPro" id="IPR036113">
    <property type="entry name" value="Asp/Glu-ADT_sf_sub_c"/>
</dbReference>
<dbReference type="HAMAP" id="MF_00122">
    <property type="entry name" value="GatC"/>
    <property type="match status" value="1"/>
</dbReference>
<organism evidence="2 3">
    <name type="scientific">Jiangella alba</name>
    <dbReference type="NCBI Taxonomy" id="561176"/>
    <lineage>
        <taxon>Bacteria</taxon>
        <taxon>Bacillati</taxon>
        <taxon>Actinomycetota</taxon>
        <taxon>Actinomycetes</taxon>
        <taxon>Jiangellales</taxon>
        <taxon>Jiangellaceae</taxon>
        <taxon>Jiangella</taxon>
    </lineage>
</organism>
<dbReference type="STRING" id="561176.SAMN04488561_1290"/>
<comment type="subunit">
    <text evidence="1">Heterotrimer of A, B and C subunits.</text>
</comment>
<dbReference type="GO" id="GO:0070681">
    <property type="term" value="P:glutaminyl-tRNAGln biosynthesis via transamidation"/>
    <property type="evidence" value="ECO:0007669"/>
    <property type="project" value="TreeGrafter"/>
</dbReference>
<evidence type="ECO:0000313" key="3">
    <source>
        <dbReference type="Proteomes" id="UP000181980"/>
    </source>
</evidence>
<keyword evidence="1" id="KW-0648">Protein biosynthesis</keyword>
<dbReference type="GO" id="GO:0006412">
    <property type="term" value="P:translation"/>
    <property type="evidence" value="ECO:0007669"/>
    <property type="project" value="UniProtKB-UniRule"/>
</dbReference>